<feature type="transmembrane region" description="Helical" evidence="12">
    <location>
        <begin position="459"/>
        <end position="477"/>
    </location>
</feature>
<keyword evidence="3" id="KW-0813">Transport</keyword>
<evidence type="ECO:0000256" key="5">
    <source>
        <dbReference type="ARBA" id="ARBA00022692"/>
    </source>
</evidence>
<dbReference type="GO" id="GO:0006814">
    <property type="term" value="P:sodium ion transport"/>
    <property type="evidence" value="ECO:0007669"/>
    <property type="project" value="UniProtKB-KW"/>
</dbReference>
<dbReference type="InterPro" id="IPR038377">
    <property type="entry name" value="Na/Glc_symporter_sf"/>
</dbReference>
<evidence type="ECO:0000256" key="12">
    <source>
        <dbReference type="SAM" id="Phobius"/>
    </source>
</evidence>
<feature type="transmembrane region" description="Helical" evidence="12">
    <location>
        <begin position="184"/>
        <end position="201"/>
    </location>
</feature>
<feature type="transmembrane region" description="Helical" evidence="12">
    <location>
        <begin position="379"/>
        <end position="396"/>
    </location>
</feature>
<evidence type="ECO:0000256" key="4">
    <source>
        <dbReference type="ARBA" id="ARBA00022475"/>
    </source>
</evidence>
<evidence type="ECO:0000256" key="3">
    <source>
        <dbReference type="ARBA" id="ARBA00022448"/>
    </source>
</evidence>
<evidence type="ECO:0000256" key="11">
    <source>
        <dbReference type="RuleBase" id="RU362091"/>
    </source>
</evidence>
<keyword evidence="4" id="KW-1003">Cell membrane</keyword>
<keyword evidence="8" id="KW-0406">Ion transport</keyword>
<feature type="transmembrane region" description="Helical" evidence="12">
    <location>
        <begin position="498"/>
        <end position="519"/>
    </location>
</feature>
<feature type="transmembrane region" description="Helical" evidence="12">
    <location>
        <begin position="6"/>
        <end position="25"/>
    </location>
</feature>
<feature type="transmembrane region" description="Helical" evidence="12">
    <location>
        <begin position="152"/>
        <end position="172"/>
    </location>
</feature>
<evidence type="ECO:0000256" key="9">
    <source>
        <dbReference type="ARBA" id="ARBA00023136"/>
    </source>
</evidence>
<evidence type="ECO:0000256" key="1">
    <source>
        <dbReference type="ARBA" id="ARBA00004651"/>
    </source>
</evidence>
<evidence type="ECO:0000256" key="10">
    <source>
        <dbReference type="ARBA" id="ARBA00023201"/>
    </source>
</evidence>
<comment type="subcellular location">
    <subcellularLocation>
        <location evidence="1">Cell membrane</location>
        <topology evidence="1">Multi-pass membrane protein</topology>
    </subcellularLocation>
</comment>
<evidence type="ECO:0000313" key="14">
    <source>
        <dbReference type="Proteomes" id="UP000622317"/>
    </source>
</evidence>
<evidence type="ECO:0000256" key="6">
    <source>
        <dbReference type="ARBA" id="ARBA00022989"/>
    </source>
</evidence>
<feature type="transmembrane region" description="Helical" evidence="12">
    <location>
        <begin position="433"/>
        <end position="453"/>
    </location>
</feature>
<dbReference type="AlphaFoldDB" id="A0A927FEJ0"/>
<name>A0A927FEJ0_9BACT</name>
<feature type="transmembrane region" description="Helical" evidence="12">
    <location>
        <begin position="402"/>
        <end position="426"/>
    </location>
</feature>
<dbReference type="EMBL" id="JACYFG010000060">
    <property type="protein sequence ID" value="MBD5782331.1"/>
    <property type="molecule type" value="Genomic_DNA"/>
</dbReference>
<keyword evidence="10" id="KW-0739">Sodium transport</keyword>
<evidence type="ECO:0000256" key="2">
    <source>
        <dbReference type="ARBA" id="ARBA00006434"/>
    </source>
</evidence>
<feature type="transmembrane region" description="Helical" evidence="12">
    <location>
        <begin position="74"/>
        <end position="94"/>
    </location>
</feature>
<feature type="transmembrane region" description="Helical" evidence="12">
    <location>
        <begin position="121"/>
        <end position="146"/>
    </location>
</feature>
<keyword evidence="5 12" id="KW-0812">Transmembrane</keyword>
<proteinExistence type="inferred from homology"/>
<feature type="transmembrane region" description="Helical" evidence="12">
    <location>
        <begin position="45"/>
        <end position="68"/>
    </location>
</feature>
<keyword evidence="14" id="KW-1185">Reference proteome</keyword>
<reference evidence="13" key="1">
    <citation type="submission" date="2020-09" db="EMBL/GenBank/DDBJ databases">
        <title>Pelagicoccus enzymogenes sp. nov. with an EPS production, isolated from marine sediment.</title>
        <authorList>
            <person name="Feng X."/>
        </authorList>
    </citation>
    <scope>NUCLEOTIDE SEQUENCE</scope>
    <source>
        <strain evidence="13">NFK12</strain>
    </source>
</reference>
<dbReference type="GO" id="GO:0005886">
    <property type="term" value="C:plasma membrane"/>
    <property type="evidence" value="ECO:0007669"/>
    <property type="project" value="UniProtKB-SubCell"/>
</dbReference>
<dbReference type="InterPro" id="IPR001734">
    <property type="entry name" value="Na/solute_symporter"/>
</dbReference>
<dbReference type="PANTHER" id="PTHR42985:SF40">
    <property type="entry name" value="LD47995P-RELATED"/>
    <property type="match status" value="1"/>
</dbReference>
<dbReference type="PANTHER" id="PTHR42985">
    <property type="entry name" value="SODIUM-COUPLED MONOCARBOXYLATE TRANSPORTER"/>
    <property type="match status" value="1"/>
</dbReference>
<dbReference type="Gene3D" id="1.20.1730.10">
    <property type="entry name" value="Sodium/glucose cotransporter"/>
    <property type="match status" value="1"/>
</dbReference>
<dbReference type="RefSeq" id="WP_191619410.1">
    <property type="nucleotide sequence ID" value="NZ_JACYFG010000060.1"/>
</dbReference>
<feature type="transmembrane region" description="Helical" evidence="12">
    <location>
        <begin position="232"/>
        <end position="251"/>
    </location>
</feature>
<feature type="transmembrane region" description="Helical" evidence="12">
    <location>
        <begin position="272"/>
        <end position="297"/>
    </location>
</feature>
<keyword evidence="9 12" id="KW-0472">Membrane</keyword>
<comment type="similarity">
    <text evidence="2 11">Belongs to the sodium:solute symporter (SSF) (TC 2.A.21) family.</text>
</comment>
<feature type="transmembrane region" description="Helical" evidence="12">
    <location>
        <begin position="317"/>
        <end position="340"/>
    </location>
</feature>
<evidence type="ECO:0008006" key="15">
    <source>
        <dbReference type="Google" id="ProtNLM"/>
    </source>
</evidence>
<dbReference type="Pfam" id="PF00474">
    <property type="entry name" value="SSF"/>
    <property type="match status" value="1"/>
</dbReference>
<evidence type="ECO:0000256" key="8">
    <source>
        <dbReference type="ARBA" id="ARBA00023065"/>
    </source>
</evidence>
<protein>
    <recommendedName>
        <fullName evidence="15">Sodium transporter</fullName>
    </recommendedName>
</protein>
<dbReference type="InterPro" id="IPR051163">
    <property type="entry name" value="Sodium:Solute_Symporter_SSF"/>
</dbReference>
<keyword evidence="6 12" id="KW-1133">Transmembrane helix</keyword>
<dbReference type="Proteomes" id="UP000622317">
    <property type="component" value="Unassembled WGS sequence"/>
</dbReference>
<organism evidence="13 14">
    <name type="scientific">Pelagicoccus enzymogenes</name>
    <dbReference type="NCBI Taxonomy" id="2773457"/>
    <lineage>
        <taxon>Bacteria</taxon>
        <taxon>Pseudomonadati</taxon>
        <taxon>Verrucomicrobiota</taxon>
        <taxon>Opitutia</taxon>
        <taxon>Puniceicoccales</taxon>
        <taxon>Pelagicoccaceae</taxon>
        <taxon>Pelagicoccus</taxon>
    </lineage>
</organism>
<keyword evidence="7" id="KW-0915">Sodium</keyword>
<dbReference type="GO" id="GO:0015293">
    <property type="term" value="F:symporter activity"/>
    <property type="evidence" value="ECO:0007669"/>
    <property type="project" value="TreeGrafter"/>
</dbReference>
<evidence type="ECO:0000313" key="13">
    <source>
        <dbReference type="EMBL" id="MBD5782331.1"/>
    </source>
</evidence>
<sequence length="520" mass="55563">MHPLDWLIVIVYLAGVVALSVWIGLRQKQQSDYYLAGNRLGAWSIAGSMIATQCSAISLIGAPAFIAIKEGGGLKWLQYELAVPLATIGILYLVSGYKKAGTTTIFSAVESQMGAATRKTLSLLFIAGRGLATGVALYAMSVVVAVCLDLSVSNSILVVGGLSMVYTTIGGIEADIYSDIMQLIVLWLSALACAVVLLFLLESPGDALNSFDSSRLAIYQLSGNGLNDGAAYSLWPMLIGGFFLYLAYYGCDQSQAQRLLAAKDLPTARKAILLNGTLRLPLVLTYCSFGVLLGLFYQQSEWLQQMMQGQNPDFIAPYFIIEYMPTGLKGIIVSGILAAAMSSLDSNINSLSAALEKDFLGGKEVAFPGLRHPLVRARSLTVVFGLAACGLAFLFSGSQATVLVLVNAISSAFNGPILACFVFILLGRELKSPYWGVACLSAGIATNATLWLAAPQMSWLWWNLFGFVVAMVGLTLGSRRFAKAPREQCVEGPKPRHLYLLGCAAVATFAVLLGLHLILS</sequence>
<dbReference type="PROSITE" id="PS50283">
    <property type="entry name" value="NA_SOLUT_SYMP_3"/>
    <property type="match status" value="1"/>
</dbReference>
<comment type="caution">
    <text evidence="13">The sequence shown here is derived from an EMBL/GenBank/DDBJ whole genome shotgun (WGS) entry which is preliminary data.</text>
</comment>
<evidence type="ECO:0000256" key="7">
    <source>
        <dbReference type="ARBA" id="ARBA00023053"/>
    </source>
</evidence>
<gene>
    <name evidence="13" type="ORF">IEN85_22720</name>
</gene>
<accession>A0A927FEJ0</accession>